<dbReference type="InterPro" id="IPR010473">
    <property type="entry name" value="GTPase-bd"/>
</dbReference>
<dbReference type="GO" id="GO:0032153">
    <property type="term" value="C:cell division site"/>
    <property type="evidence" value="ECO:0007669"/>
    <property type="project" value="TreeGrafter"/>
</dbReference>
<dbReference type="GO" id="GO:1903475">
    <property type="term" value="P:mitotic actomyosin contractile ring assembly"/>
    <property type="evidence" value="ECO:0007669"/>
    <property type="project" value="TreeGrafter"/>
</dbReference>
<accession>A0A317WML5</accession>
<dbReference type="OrthoDB" id="2155261at2759"/>
<comment type="caution">
    <text evidence="3">The sequence shown here is derived from an EMBL/GenBank/DDBJ whole genome shotgun (WGS) entry which is preliminary data.</text>
</comment>
<feature type="region of interest" description="Disordered" evidence="1">
    <location>
        <begin position="1"/>
        <end position="314"/>
    </location>
</feature>
<sequence length="850" mass="95056">MAPSMQPPNIFDDSTRTPTKPSVLRAIWSSKAHKRTSSADDVLAPRAVDKSQPRGNPFAPPVDGPYTTADQQPLAEIAPNRDAADVSSTQRSPGKQGKHTLHKKTKSAVSLKSLKSYMERKDKSDETPDDEAANFKPKKAKSANSLSAILKRSQRGRKAENSKGSRDKENRSPSDPVDSMPSTAWSQYPTPSYHDQPEITGSPHKPRTLQEEVSLYTPREYGPALQRNFYDYDRPSLRTRGDPKPRPKSDYLAGNRKAQELMDPIESMSSNKLAPVNPPESASKKKGRPRALSRPEYHPQVEARPEQSPKRVSRVQAAISAFNAKEQQVELQKRLNAKDLESEFEKLLDARNIPHNMRDKMRSLDTNIKADFIRKDRAENTTPHSAGASATDSTGRRGRKKEAKEDRQGQDSKGSRSRSRSRGFTFSKGSSSPKKQRPDSGSFYRRPKSADYSQPTGFSRTGTPSASTTSLAATACDTAADPSDFVHYLREIQKPEMVEIGKMHKLRLLLRNETVSWVDTFIADGGMDEVVQLLYRIMKVEWREEHEDNLLHETLLCLKALCTTSIALQHLTNIEEQLFPALLKMLFDEEKKGPSEYTTRGIIMNLLFTQLSMVSSDEMAARRASRILSYLRDPVPPEESQPLSFIANIYQSRPYRIWCKEITNVTKEVFWIFLHHLNVVPILKDDKPGTTFRERHFPAPRPPVPAAPYVGGVEWDATNYLAAHLDLLNGLVASLPTIEERNQLRAEFRASGFEKVMGGTMRTCKEKFYSSVHDCLKTWVAAAVDDGWPYISVREGPPRPEPGSPTKSPIKTPGSPRKGVLDEQPPKLELALDVPAGSGVSQGNGLGNWL</sequence>
<keyword evidence="4" id="KW-1185">Reference proteome</keyword>
<dbReference type="AlphaFoldDB" id="A0A317WML5"/>
<dbReference type="GO" id="GO:0051017">
    <property type="term" value="P:actin filament bundle assembly"/>
    <property type="evidence" value="ECO:0007669"/>
    <property type="project" value="TreeGrafter"/>
</dbReference>
<dbReference type="RefSeq" id="XP_025467523.1">
    <property type="nucleotide sequence ID" value="XM_025617644.1"/>
</dbReference>
<dbReference type="Proteomes" id="UP000246702">
    <property type="component" value="Unassembled WGS sequence"/>
</dbReference>
<gene>
    <name evidence="3" type="ORF">BO94DRAFT_74841</name>
</gene>
<feature type="compositionally biased region" description="Basic and acidic residues" evidence="1">
    <location>
        <begin position="293"/>
        <end position="309"/>
    </location>
</feature>
<evidence type="ECO:0000313" key="3">
    <source>
        <dbReference type="EMBL" id="PWY87315.1"/>
    </source>
</evidence>
<feature type="domain" description="Formin GTPase-binding" evidence="2">
    <location>
        <begin position="332"/>
        <end position="613"/>
    </location>
</feature>
<organism evidence="3 4">
    <name type="scientific">Aspergillus sclerotioniger CBS 115572</name>
    <dbReference type="NCBI Taxonomy" id="1450535"/>
    <lineage>
        <taxon>Eukaryota</taxon>
        <taxon>Fungi</taxon>
        <taxon>Dikarya</taxon>
        <taxon>Ascomycota</taxon>
        <taxon>Pezizomycotina</taxon>
        <taxon>Eurotiomycetes</taxon>
        <taxon>Eurotiomycetidae</taxon>
        <taxon>Eurotiales</taxon>
        <taxon>Aspergillaceae</taxon>
        <taxon>Aspergillus</taxon>
        <taxon>Aspergillus subgen. Circumdati</taxon>
    </lineage>
</organism>
<evidence type="ECO:0000259" key="2">
    <source>
        <dbReference type="SMART" id="SM01140"/>
    </source>
</evidence>
<feature type="compositionally biased region" description="Basic and acidic residues" evidence="1">
    <location>
        <begin position="230"/>
        <end position="249"/>
    </location>
</feature>
<dbReference type="PANTHER" id="PTHR47102:SF2">
    <property type="entry name" value="PROTEIN BNI1"/>
    <property type="match status" value="1"/>
</dbReference>
<reference evidence="3 4" key="1">
    <citation type="submission" date="2016-12" db="EMBL/GenBank/DDBJ databases">
        <title>The genomes of Aspergillus section Nigri reveals drivers in fungal speciation.</title>
        <authorList>
            <consortium name="DOE Joint Genome Institute"/>
            <person name="Vesth T.C."/>
            <person name="Nybo J."/>
            <person name="Theobald S."/>
            <person name="Brandl J."/>
            <person name="Frisvad J.C."/>
            <person name="Nielsen K.F."/>
            <person name="Lyhne E.K."/>
            <person name="Kogle M.E."/>
            <person name="Kuo A."/>
            <person name="Riley R."/>
            <person name="Clum A."/>
            <person name="Nolan M."/>
            <person name="Lipzen A."/>
            <person name="Salamov A."/>
            <person name="Henrissat B."/>
            <person name="Wiebenga A."/>
            <person name="De Vries R.P."/>
            <person name="Grigoriev I.V."/>
            <person name="Mortensen U.H."/>
            <person name="Andersen M.R."/>
            <person name="Baker S.E."/>
        </authorList>
    </citation>
    <scope>NUCLEOTIDE SEQUENCE [LARGE SCALE GENOMIC DNA]</scope>
    <source>
        <strain evidence="3 4">CBS 115572</strain>
    </source>
</reference>
<evidence type="ECO:0000256" key="1">
    <source>
        <dbReference type="SAM" id="MobiDB-lite"/>
    </source>
</evidence>
<dbReference type="InterPro" id="IPR051661">
    <property type="entry name" value="Actin_filament_regulator"/>
</dbReference>
<dbReference type="SMART" id="SM01140">
    <property type="entry name" value="Drf_GBD"/>
    <property type="match status" value="1"/>
</dbReference>
<dbReference type="InterPro" id="IPR016024">
    <property type="entry name" value="ARM-type_fold"/>
</dbReference>
<dbReference type="EMBL" id="MSFK01000014">
    <property type="protein sequence ID" value="PWY87315.1"/>
    <property type="molecule type" value="Genomic_DNA"/>
</dbReference>
<dbReference type="Gene3D" id="1.25.10.10">
    <property type="entry name" value="Leucine-rich Repeat Variant"/>
    <property type="match status" value="1"/>
</dbReference>
<name>A0A317WML5_9EURO</name>
<evidence type="ECO:0000313" key="4">
    <source>
        <dbReference type="Proteomes" id="UP000246702"/>
    </source>
</evidence>
<proteinExistence type="predicted"/>
<feature type="compositionally biased region" description="Basic and acidic residues" evidence="1">
    <location>
        <begin position="402"/>
        <end position="414"/>
    </location>
</feature>
<feature type="compositionally biased region" description="Polar residues" evidence="1">
    <location>
        <begin position="380"/>
        <end position="393"/>
    </location>
</feature>
<dbReference type="SUPFAM" id="SSF48371">
    <property type="entry name" value="ARM repeat"/>
    <property type="match status" value="1"/>
</dbReference>
<feature type="region of interest" description="Disordered" evidence="1">
    <location>
        <begin position="373"/>
        <end position="469"/>
    </location>
</feature>
<dbReference type="GeneID" id="37119787"/>
<feature type="compositionally biased region" description="Basic and acidic residues" evidence="1">
    <location>
        <begin position="157"/>
        <end position="172"/>
    </location>
</feature>
<dbReference type="GO" id="GO:0043332">
    <property type="term" value="C:mating projection tip"/>
    <property type="evidence" value="ECO:0007669"/>
    <property type="project" value="TreeGrafter"/>
</dbReference>
<feature type="region of interest" description="Disordered" evidence="1">
    <location>
        <begin position="793"/>
        <end position="850"/>
    </location>
</feature>
<feature type="compositionally biased region" description="Polar residues" evidence="1">
    <location>
        <begin position="180"/>
        <end position="190"/>
    </location>
</feature>
<dbReference type="GO" id="GO:0051016">
    <property type="term" value="P:barbed-end actin filament capping"/>
    <property type="evidence" value="ECO:0007669"/>
    <property type="project" value="TreeGrafter"/>
</dbReference>
<dbReference type="Pfam" id="PF06371">
    <property type="entry name" value="Drf_GBD"/>
    <property type="match status" value="1"/>
</dbReference>
<feature type="compositionally biased region" description="Basic residues" evidence="1">
    <location>
        <begin position="96"/>
        <end position="106"/>
    </location>
</feature>
<dbReference type="InterPro" id="IPR011989">
    <property type="entry name" value="ARM-like"/>
</dbReference>
<dbReference type="PANTHER" id="PTHR47102">
    <property type="entry name" value="PROTEIN BNI1"/>
    <property type="match status" value="1"/>
</dbReference>
<dbReference type="GO" id="GO:0003779">
    <property type="term" value="F:actin binding"/>
    <property type="evidence" value="ECO:0007669"/>
    <property type="project" value="InterPro"/>
</dbReference>
<feature type="compositionally biased region" description="Gly residues" evidence="1">
    <location>
        <begin position="840"/>
        <end position="850"/>
    </location>
</feature>
<feature type="compositionally biased region" description="Basic and acidic residues" evidence="1">
    <location>
        <begin position="117"/>
        <end position="126"/>
    </location>
</feature>
<dbReference type="GO" id="GO:0031267">
    <property type="term" value="F:small GTPase binding"/>
    <property type="evidence" value="ECO:0007669"/>
    <property type="project" value="InterPro"/>
</dbReference>
<feature type="compositionally biased region" description="Low complexity" evidence="1">
    <location>
        <begin position="422"/>
        <end position="432"/>
    </location>
</feature>
<protein>
    <submittedName>
        <fullName evidence="3">GTPase binding protein Rid1</fullName>
    </submittedName>
</protein>
<feature type="compositionally biased region" description="Polar residues" evidence="1">
    <location>
        <begin position="451"/>
        <end position="460"/>
    </location>
</feature>